<evidence type="ECO:0000313" key="2">
    <source>
        <dbReference type="Proteomes" id="UP000230750"/>
    </source>
</evidence>
<name>A0A2G8L1W9_STIJA</name>
<dbReference type="STRING" id="307972.A0A2G8L1W9"/>
<dbReference type="OrthoDB" id="5990014at2759"/>
<dbReference type="AlphaFoldDB" id="A0A2G8L1W9"/>
<reference evidence="1 2" key="1">
    <citation type="journal article" date="2017" name="PLoS Biol.">
        <title>The sea cucumber genome provides insights into morphological evolution and visceral regeneration.</title>
        <authorList>
            <person name="Zhang X."/>
            <person name="Sun L."/>
            <person name="Yuan J."/>
            <person name="Sun Y."/>
            <person name="Gao Y."/>
            <person name="Zhang L."/>
            <person name="Li S."/>
            <person name="Dai H."/>
            <person name="Hamel J.F."/>
            <person name="Liu C."/>
            <person name="Yu Y."/>
            <person name="Liu S."/>
            <person name="Lin W."/>
            <person name="Guo K."/>
            <person name="Jin S."/>
            <person name="Xu P."/>
            <person name="Storey K.B."/>
            <person name="Huan P."/>
            <person name="Zhang T."/>
            <person name="Zhou Y."/>
            <person name="Zhang J."/>
            <person name="Lin C."/>
            <person name="Li X."/>
            <person name="Xing L."/>
            <person name="Huo D."/>
            <person name="Sun M."/>
            <person name="Wang L."/>
            <person name="Mercier A."/>
            <person name="Li F."/>
            <person name="Yang H."/>
            <person name="Xiang J."/>
        </authorList>
    </citation>
    <scope>NUCLEOTIDE SEQUENCE [LARGE SCALE GENOMIC DNA]</scope>
    <source>
        <strain evidence="1">Shaxun</strain>
        <tissue evidence="1">Muscle</tissue>
    </source>
</reference>
<gene>
    <name evidence="1" type="ORF">BSL78_08878</name>
</gene>
<keyword evidence="2" id="KW-1185">Reference proteome</keyword>
<organism evidence="1 2">
    <name type="scientific">Stichopus japonicus</name>
    <name type="common">Sea cucumber</name>
    <dbReference type="NCBI Taxonomy" id="307972"/>
    <lineage>
        <taxon>Eukaryota</taxon>
        <taxon>Metazoa</taxon>
        <taxon>Echinodermata</taxon>
        <taxon>Eleutherozoa</taxon>
        <taxon>Echinozoa</taxon>
        <taxon>Holothuroidea</taxon>
        <taxon>Aspidochirotacea</taxon>
        <taxon>Aspidochirotida</taxon>
        <taxon>Stichopodidae</taxon>
        <taxon>Apostichopus</taxon>
    </lineage>
</organism>
<accession>A0A2G8L1W9</accession>
<sequence>MDEMEDHLLQVYLEVPLSALLSSKPTPTALIDRTIPVPSPALTSDDVIISSNTSTQAHFPTGTAGCASKLEKYQVTTRDVMLGWFVGTDIAEKVIRGDVLVEEHQVETRPERSAMNCLDENLSVHAIRKYFTFDAWRIVEENMKILKEKSGWLCANCHRDLSESDSLCCDSR</sequence>
<proteinExistence type="predicted"/>
<protein>
    <submittedName>
        <fullName evidence="1">Uncharacterized protein</fullName>
    </submittedName>
</protein>
<dbReference type="Proteomes" id="UP000230750">
    <property type="component" value="Unassembled WGS sequence"/>
</dbReference>
<evidence type="ECO:0000313" key="1">
    <source>
        <dbReference type="EMBL" id="PIK54251.1"/>
    </source>
</evidence>
<comment type="caution">
    <text evidence="1">The sequence shown here is derived from an EMBL/GenBank/DDBJ whole genome shotgun (WGS) entry which is preliminary data.</text>
</comment>
<dbReference type="EMBL" id="MRZV01000257">
    <property type="protein sequence ID" value="PIK54251.1"/>
    <property type="molecule type" value="Genomic_DNA"/>
</dbReference>